<dbReference type="InterPro" id="IPR047173">
    <property type="entry name" value="STRAD_A/B-like"/>
</dbReference>
<evidence type="ECO:0000313" key="6">
    <source>
        <dbReference type="EMBL" id="KAG9395471.1"/>
    </source>
</evidence>
<keyword evidence="2" id="KW-0067">ATP-binding</keyword>
<feature type="region of interest" description="Disordered" evidence="4">
    <location>
        <begin position="337"/>
        <end position="452"/>
    </location>
</feature>
<evidence type="ECO:0000256" key="3">
    <source>
        <dbReference type="SAM" id="Coils"/>
    </source>
</evidence>
<reference evidence="6" key="1">
    <citation type="submission" date="2021-05" db="EMBL/GenBank/DDBJ databases">
        <title>A free-living protist that lacks canonical eukaryotic 1 DNA replication and segregation systems.</title>
        <authorList>
            <person name="Salas-Leiva D.E."/>
            <person name="Tromer E.C."/>
            <person name="Curtis B.A."/>
            <person name="Jerlstrom-Hultqvist J."/>
            <person name="Kolisko M."/>
            <person name="Yi Z."/>
            <person name="Salas-Leiva J.S."/>
            <person name="Gallot-Lavallee L."/>
            <person name="Kops G.J.P.L."/>
            <person name="Archibald J.M."/>
            <person name="Simpson A.G.B."/>
            <person name="Roger A.J."/>
        </authorList>
    </citation>
    <scope>NUCLEOTIDE SEQUENCE</scope>
    <source>
        <strain evidence="6">BICM</strain>
    </source>
</reference>
<dbReference type="SMART" id="SM00220">
    <property type="entry name" value="S_TKc"/>
    <property type="match status" value="1"/>
</dbReference>
<dbReference type="GO" id="GO:0004672">
    <property type="term" value="F:protein kinase activity"/>
    <property type="evidence" value="ECO:0007669"/>
    <property type="project" value="InterPro"/>
</dbReference>
<dbReference type="InterPro" id="IPR011009">
    <property type="entry name" value="Kinase-like_dom_sf"/>
</dbReference>
<dbReference type="Gene3D" id="1.10.510.10">
    <property type="entry name" value="Transferase(Phosphotransferase) domain 1"/>
    <property type="match status" value="1"/>
</dbReference>
<sequence>MNWPQDEDKYELIEIIGSGGSASVWKAKCLENDQFVAIKVIDLEHGNSSFIDEIRQEIHTMTMTRHPNLVKFYAVFPTEKYLWIVMPLLEGSIHDIMHAVSPEGLKEETVGYILLEVVEALVYFHSTGRIHRDIKAGNILVDTNLCVYLADFGVSASMLDAGSRINKRQTFVGTPCWMAPEVVEQNNKGYDQKADVWSLGITALEMMYGAAPHSDLPAMKVLIKTLQRDPPGPPPETSSKMKSFIHGCLKRSPQERLSMKELFGILQAWAAAKKSRIPNGKQQLGALLGQYVEYKLTAPPRTAPQVASGAQLHTSWKFSGTEESKVAARADVVPAEPRAAPAELPKPPAPVEARPAEKSAETTTEKPQPVEKSTEKSTEKPGDQKSAEKLADKTEEAVSRPDTPAEGKPVGHRKGRFTVRRSEAKRATDATSDNESEHPTRDAPPPSSIISAMKVPGLPLAGAGLTVATVHTMLQEQTAQLEQIIRPPPVDHLERVREDPATMKSLIDSLLARNRALAAQNEELAMRVEALKAVDHEKDGRL</sequence>
<evidence type="ECO:0000256" key="4">
    <source>
        <dbReference type="SAM" id="MobiDB-lite"/>
    </source>
</evidence>
<dbReference type="Gene3D" id="3.30.200.20">
    <property type="entry name" value="Phosphorylase Kinase, domain 1"/>
    <property type="match status" value="1"/>
</dbReference>
<feature type="domain" description="Protein kinase" evidence="5">
    <location>
        <begin position="10"/>
        <end position="270"/>
    </location>
</feature>
<dbReference type="InterPro" id="IPR000719">
    <property type="entry name" value="Prot_kinase_dom"/>
</dbReference>
<dbReference type="GO" id="GO:0043539">
    <property type="term" value="F:protein serine/threonine kinase activator activity"/>
    <property type="evidence" value="ECO:0007669"/>
    <property type="project" value="InterPro"/>
</dbReference>
<feature type="binding site" evidence="2">
    <location>
        <position position="39"/>
    </location>
    <ligand>
        <name>ATP</name>
        <dbReference type="ChEBI" id="CHEBI:30616"/>
    </ligand>
</feature>
<dbReference type="PROSITE" id="PS50011">
    <property type="entry name" value="PROTEIN_KINASE_DOM"/>
    <property type="match status" value="1"/>
</dbReference>
<dbReference type="InterPro" id="IPR017441">
    <property type="entry name" value="Protein_kinase_ATP_BS"/>
</dbReference>
<feature type="compositionally biased region" description="Basic residues" evidence="4">
    <location>
        <begin position="410"/>
        <end position="419"/>
    </location>
</feature>
<evidence type="ECO:0000259" key="5">
    <source>
        <dbReference type="PROSITE" id="PS50011"/>
    </source>
</evidence>
<dbReference type="AlphaFoldDB" id="A0A8J6E3D6"/>
<dbReference type="PANTHER" id="PTHR48014:SF21">
    <property type="entry name" value="SERINE_THREONINE-PROTEIN KINASE FRAY2"/>
    <property type="match status" value="1"/>
</dbReference>
<accession>A0A8J6E3D6</accession>
<keyword evidence="7" id="KW-1185">Reference proteome</keyword>
<dbReference type="Pfam" id="PF00069">
    <property type="entry name" value="Pkinase"/>
    <property type="match status" value="1"/>
</dbReference>
<dbReference type="SUPFAM" id="SSF56112">
    <property type="entry name" value="Protein kinase-like (PK-like)"/>
    <property type="match status" value="1"/>
</dbReference>
<keyword evidence="3" id="KW-0175">Coiled coil</keyword>
<evidence type="ECO:0000313" key="7">
    <source>
        <dbReference type="Proteomes" id="UP000717585"/>
    </source>
</evidence>
<feature type="coiled-coil region" evidence="3">
    <location>
        <begin position="507"/>
        <end position="534"/>
    </location>
</feature>
<gene>
    <name evidence="6" type="ORF">J8273_3038</name>
</gene>
<feature type="compositionally biased region" description="Basic and acidic residues" evidence="4">
    <location>
        <begin position="354"/>
        <end position="405"/>
    </location>
</feature>
<keyword evidence="2" id="KW-0547">Nucleotide-binding</keyword>
<dbReference type="EMBL" id="JAHDYR010000011">
    <property type="protein sequence ID" value="KAG9395471.1"/>
    <property type="molecule type" value="Genomic_DNA"/>
</dbReference>
<evidence type="ECO:0000256" key="1">
    <source>
        <dbReference type="ARBA" id="ARBA00008874"/>
    </source>
</evidence>
<dbReference type="PANTHER" id="PTHR48014">
    <property type="entry name" value="SERINE/THREONINE-PROTEIN KINASE FRAY2"/>
    <property type="match status" value="1"/>
</dbReference>
<name>A0A8J6E3D6_9EUKA</name>
<organism evidence="6 7">
    <name type="scientific">Carpediemonas membranifera</name>
    <dbReference type="NCBI Taxonomy" id="201153"/>
    <lineage>
        <taxon>Eukaryota</taxon>
        <taxon>Metamonada</taxon>
        <taxon>Carpediemonas-like organisms</taxon>
        <taxon>Carpediemonas</taxon>
    </lineage>
</organism>
<evidence type="ECO:0000256" key="2">
    <source>
        <dbReference type="PROSITE-ProRule" id="PRU10141"/>
    </source>
</evidence>
<keyword evidence="6" id="KW-0808">Transferase</keyword>
<keyword evidence="6" id="KW-0418">Kinase</keyword>
<dbReference type="PROSITE" id="PS00107">
    <property type="entry name" value="PROTEIN_KINASE_ATP"/>
    <property type="match status" value="1"/>
</dbReference>
<dbReference type="GO" id="GO:0005524">
    <property type="term" value="F:ATP binding"/>
    <property type="evidence" value="ECO:0007669"/>
    <property type="project" value="UniProtKB-UniRule"/>
</dbReference>
<dbReference type="Proteomes" id="UP000717585">
    <property type="component" value="Unassembled WGS sequence"/>
</dbReference>
<proteinExistence type="inferred from homology"/>
<protein>
    <submittedName>
        <fullName evidence="6">Protein kinase domain</fullName>
    </submittedName>
</protein>
<dbReference type="OrthoDB" id="248923at2759"/>
<comment type="caution">
    <text evidence="6">The sequence shown here is derived from an EMBL/GenBank/DDBJ whole genome shotgun (WGS) entry which is preliminary data.</text>
</comment>
<comment type="similarity">
    <text evidence="1">Belongs to the protein kinase superfamily. STE Ser/Thr protein kinase family. STE20 subfamily.</text>
</comment>